<reference evidence="2 3" key="1">
    <citation type="submission" date="2016-10" db="EMBL/GenBank/DDBJ databases">
        <authorList>
            <person name="de Groot N.N."/>
        </authorList>
    </citation>
    <scope>NUCLEOTIDE SEQUENCE [LARGE SCALE GENOMIC DNA]</scope>
    <source>
        <strain evidence="2 3">CGMCC 1.7727</strain>
    </source>
</reference>
<proteinExistence type="predicted"/>
<dbReference type="InterPro" id="IPR003669">
    <property type="entry name" value="Thymidylate_synthase_ThyX"/>
</dbReference>
<dbReference type="GO" id="GO:0050660">
    <property type="term" value="F:flavin adenine dinucleotide binding"/>
    <property type="evidence" value="ECO:0007669"/>
    <property type="project" value="UniProtKB-UniRule"/>
</dbReference>
<dbReference type="AlphaFoldDB" id="A0A1H9VV15"/>
<name>A0A1H9VV15_9BACI</name>
<dbReference type="Proteomes" id="UP000199687">
    <property type="component" value="Unassembled WGS sequence"/>
</dbReference>
<dbReference type="Pfam" id="PF02511">
    <property type="entry name" value="Thy1"/>
    <property type="match status" value="1"/>
</dbReference>
<dbReference type="GO" id="GO:0006231">
    <property type="term" value="P:dTMP biosynthetic process"/>
    <property type="evidence" value="ECO:0007669"/>
    <property type="project" value="UniProtKB-UniRule"/>
</dbReference>
<dbReference type="GO" id="GO:0070402">
    <property type="term" value="F:NADPH binding"/>
    <property type="evidence" value="ECO:0007669"/>
    <property type="project" value="TreeGrafter"/>
</dbReference>
<dbReference type="PANTHER" id="PTHR34934">
    <property type="entry name" value="FLAVIN-DEPENDENT THYMIDYLATE SYNTHASE"/>
    <property type="match status" value="1"/>
</dbReference>
<dbReference type="CDD" id="cd20175">
    <property type="entry name" value="ThyX"/>
    <property type="match status" value="1"/>
</dbReference>
<dbReference type="OrthoDB" id="9774464at2"/>
<protein>
    <recommendedName>
        <fullName evidence="1">FAD-dependent thymidylate synthase</fullName>
        <ecNumber evidence="1">2.1.1.148</ecNumber>
    </recommendedName>
</protein>
<dbReference type="EMBL" id="FOGL01000028">
    <property type="protein sequence ID" value="SES25606.1"/>
    <property type="molecule type" value="Genomic_DNA"/>
</dbReference>
<dbReference type="NCBIfam" id="TIGR02170">
    <property type="entry name" value="thyX"/>
    <property type="match status" value="1"/>
</dbReference>
<dbReference type="InterPro" id="IPR036098">
    <property type="entry name" value="Thymidylate_synthase_ThyX_sf"/>
</dbReference>
<dbReference type="EC" id="2.1.1.148" evidence="1"/>
<evidence type="ECO:0000256" key="1">
    <source>
        <dbReference type="NCBIfam" id="TIGR02170"/>
    </source>
</evidence>
<evidence type="ECO:0000313" key="3">
    <source>
        <dbReference type="Proteomes" id="UP000199687"/>
    </source>
</evidence>
<organism evidence="2 3">
    <name type="scientific">Gracilibacillus ureilyticus</name>
    <dbReference type="NCBI Taxonomy" id="531814"/>
    <lineage>
        <taxon>Bacteria</taxon>
        <taxon>Bacillati</taxon>
        <taxon>Bacillota</taxon>
        <taxon>Bacilli</taxon>
        <taxon>Bacillales</taxon>
        <taxon>Bacillaceae</taxon>
        <taxon>Gracilibacillus</taxon>
    </lineage>
</organism>
<dbReference type="PANTHER" id="PTHR34934:SF1">
    <property type="entry name" value="FLAVIN-DEPENDENT THYMIDYLATE SYNTHASE"/>
    <property type="match status" value="1"/>
</dbReference>
<gene>
    <name evidence="2" type="ORF">SAMN04487944_12828</name>
</gene>
<evidence type="ECO:0000313" key="2">
    <source>
        <dbReference type="EMBL" id="SES25606.1"/>
    </source>
</evidence>
<dbReference type="SUPFAM" id="SSF69796">
    <property type="entry name" value="Thymidylate synthase-complementing protein Thy1"/>
    <property type="match status" value="1"/>
</dbReference>
<dbReference type="PROSITE" id="PS51331">
    <property type="entry name" value="THYX"/>
    <property type="match status" value="1"/>
</dbReference>
<dbReference type="Gene3D" id="3.30.1360.170">
    <property type="match status" value="1"/>
</dbReference>
<dbReference type="STRING" id="531814.SAMN04487944_12828"/>
<dbReference type="GO" id="GO:0050797">
    <property type="term" value="F:thymidylate synthase (FAD) activity"/>
    <property type="evidence" value="ECO:0007669"/>
    <property type="project" value="UniProtKB-UniRule"/>
</dbReference>
<keyword evidence="3" id="KW-1185">Reference proteome</keyword>
<accession>A0A1H9VV15</accession>
<dbReference type="RefSeq" id="WP_089744193.1">
    <property type="nucleotide sequence ID" value="NZ_FOGL01000028.1"/>
</dbReference>
<sequence length="232" mass="26761">MKKLDILNGGYVILQDFMGSDLSVTNSARVSYNKKKDALDEKDTKLIDFLAREGHTSPFRHTSIQFEVYVPLYVARQHWKHIIGSGFQDPFVAWNESSRRYITEEPNFFIPEADQWRSKPDNSKQGSGETLSEAQGIVLTEKLKKYITEGERFYEEAMEEGVAPEQARLFLPAYSMFVRYYWTGSLQGVAHFLKLRLPEDAQYEIRVLAEAVKELTQEKFPLSLGALLKYSK</sequence>
<dbReference type="GO" id="GO:0004799">
    <property type="term" value="F:thymidylate synthase activity"/>
    <property type="evidence" value="ECO:0007669"/>
    <property type="project" value="TreeGrafter"/>
</dbReference>